<keyword evidence="1" id="KW-0805">Transcription regulation</keyword>
<dbReference type="GO" id="GO:0003677">
    <property type="term" value="F:DNA binding"/>
    <property type="evidence" value="ECO:0007669"/>
    <property type="project" value="UniProtKB-KW"/>
</dbReference>
<dbReference type="PANTHER" id="PTHR42756:SF1">
    <property type="entry name" value="TRANSCRIPTIONAL REPRESSOR OF EMRAB OPERON"/>
    <property type="match status" value="1"/>
</dbReference>
<dbReference type="InterPro" id="IPR000835">
    <property type="entry name" value="HTH_MarR-typ"/>
</dbReference>
<gene>
    <name evidence="5" type="ORF">EDD58_10843</name>
</gene>
<keyword evidence="6" id="KW-1185">Reference proteome</keyword>
<evidence type="ECO:0000256" key="3">
    <source>
        <dbReference type="ARBA" id="ARBA00023163"/>
    </source>
</evidence>
<dbReference type="AlphaFoldDB" id="A0A4R3L1G8"/>
<keyword evidence="2" id="KW-0238">DNA-binding</keyword>
<dbReference type="SUPFAM" id="SSF46785">
    <property type="entry name" value="Winged helix' DNA-binding domain"/>
    <property type="match status" value="1"/>
</dbReference>
<dbReference type="InterPro" id="IPR011991">
    <property type="entry name" value="ArsR-like_HTH"/>
</dbReference>
<reference evidence="5 6" key="1">
    <citation type="submission" date="2019-03" db="EMBL/GenBank/DDBJ databases">
        <title>Genomic Encyclopedia of Type Strains, Phase IV (KMG-IV): sequencing the most valuable type-strain genomes for metagenomic binning, comparative biology and taxonomic classification.</title>
        <authorList>
            <person name="Goeker M."/>
        </authorList>
    </citation>
    <scope>NUCLEOTIDE SEQUENCE [LARGE SCALE GENOMIC DNA]</scope>
    <source>
        <strain evidence="5 6">DSM 45707</strain>
    </source>
</reference>
<dbReference type="PROSITE" id="PS50995">
    <property type="entry name" value="HTH_MARR_2"/>
    <property type="match status" value="1"/>
</dbReference>
<dbReference type="GO" id="GO:0003700">
    <property type="term" value="F:DNA-binding transcription factor activity"/>
    <property type="evidence" value="ECO:0007669"/>
    <property type="project" value="InterPro"/>
</dbReference>
<evidence type="ECO:0000256" key="1">
    <source>
        <dbReference type="ARBA" id="ARBA00023015"/>
    </source>
</evidence>
<evidence type="ECO:0000313" key="6">
    <source>
        <dbReference type="Proteomes" id="UP000294937"/>
    </source>
</evidence>
<dbReference type="InterPro" id="IPR036388">
    <property type="entry name" value="WH-like_DNA-bd_sf"/>
</dbReference>
<comment type="caution">
    <text evidence="5">The sequence shown here is derived from an EMBL/GenBank/DDBJ whole genome shotgun (WGS) entry which is preliminary data.</text>
</comment>
<evidence type="ECO:0000313" key="5">
    <source>
        <dbReference type="EMBL" id="TCS93229.1"/>
    </source>
</evidence>
<dbReference type="CDD" id="cd00090">
    <property type="entry name" value="HTH_ARSR"/>
    <property type="match status" value="1"/>
</dbReference>
<organism evidence="5 6">
    <name type="scientific">Hazenella coriacea</name>
    <dbReference type="NCBI Taxonomy" id="1179467"/>
    <lineage>
        <taxon>Bacteria</taxon>
        <taxon>Bacillati</taxon>
        <taxon>Bacillota</taxon>
        <taxon>Bacilli</taxon>
        <taxon>Bacillales</taxon>
        <taxon>Thermoactinomycetaceae</taxon>
        <taxon>Hazenella</taxon>
    </lineage>
</organism>
<evidence type="ECO:0000256" key="2">
    <source>
        <dbReference type="ARBA" id="ARBA00023125"/>
    </source>
</evidence>
<dbReference type="SMART" id="SM00347">
    <property type="entry name" value="HTH_MARR"/>
    <property type="match status" value="1"/>
</dbReference>
<accession>A0A4R3L1G8</accession>
<dbReference type="Pfam" id="PF01047">
    <property type="entry name" value="MarR"/>
    <property type="match status" value="1"/>
</dbReference>
<keyword evidence="3" id="KW-0804">Transcription</keyword>
<protein>
    <submittedName>
        <fullName evidence="5">MarR family transcriptional regulator</fullName>
    </submittedName>
</protein>
<dbReference type="PANTHER" id="PTHR42756">
    <property type="entry name" value="TRANSCRIPTIONAL REGULATOR, MARR"/>
    <property type="match status" value="1"/>
</dbReference>
<name>A0A4R3L1G8_9BACL</name>
<proteinExistence type="predicted"/>
<feature type="domain" description="HTH marR-type" evidence="4">
    <location>
        <begin position="1"/>
        <end position="142"/>
    </location>
</feature>
<dbReference type="OrthoDB" id="2355600at2"/>
<dbReference type="InterPro" id="IPR036390">
    <property type="entry name" value="WH_DNA-bd_sf"/>
</dbReference>
<dbReference type="Proteomes" id="UP000294937">
    <property type="component" value="Unassembled WGS sequence"/>
</dbReference>
<dbReference type="RefSeq" id="WP_131925951.1">
    <property type="nucleotide sequence ID" value="NZ_SMAG01000008.1"/>
</dbReference>
<sequence length="155" mass="18240">MDEYIKVVDQINQAFERYQNIVSQEVTEAQQLKNFHLSPQQELIMFYIIRHQPVTAQEIAHHFHISKSAVSQVLAKLQDHQLIERQINAENRRESLIRLATRGEEYASVLTNIDELLVQKYYSKVPLKDLKEVLRIFNHLLDVTKKDTDREGISQ</sequence>
<dbReference type="EMBL" id="SMAG01000008">
    <property type="protein sequence ID" value="TCS93229.1"/>
    <property type="molecule type" value="Genomic_DNA"/>
</dbReference>
<dbReference type="Gene3D" id="1.10.10.10">
    <property type="entry name" value="Winged helix-like DNA-binding domain superfamily/Winged helix DNA-binding domain"/>
    <property type="match status" value="1"/>
</dbReference>
<evidence type="ECO:0000259" key="4">
    <source>
        <dbReference type="PROSITE" id="PS50995"/>
    </source>
</evidence>